<protein>
    <submittedName>
        <fullName evidence="5">Phage protein</fullName>
    </submittedName>
</protein>
<dbReference type="EMBL" id="CACTOE010000017">
    <property type="protein sequence ID" value="CAA4150212.1"/>
    <property type="molecule type" value="Genomic_DNA"/>
</dbReference>
<keyword evidence="1" id="KW-0472">Membrane</keyword>
<evidence type="ECO:0000313" key="3">
    <source>
        <dbReference type="EMBL" id="CAA4155129.1"/>
    </source>
</evidence>
<comment type="caution">
    <text evidence="5">The sequence shown here is derived from an EMBL/GenBank/DDBJ whole genome shotgun (WGS) entry which is preliminary data.</text>
</comment>
<organism evidence="5 11">
    <name type="scientific">Staphylococcus aureus</name>
    <dbReference type="NCBI Taxonomy" id="1280"/>
    <lineage>
        <taxon>Bacteria</taxon>
        <taxon>Bacillati</taxon>
        <taxon>Bacillota</taxon>
        <taxon>Bacilli</taxon>
        <taxon>Bacillales</taxon>
        <taxon>Staphylococcaceae</taxon>
        <taxon>Staphylococcus</taxon>
    </lineage>
</organism>
<reference evidence="6 7" key="1">
    <citation type="submission" date="2018-11" db="EMBL/GenBank/DDBJ databases">
        <title>Genomic profiling of Staphylococcus species from a Poultry farm system in KwaZulu-Natal, South Africa.</title>
        <authorList>
            <person name="Amoako D.G."/>
            <person name="Somboro A.M."/>
            <person name="Abia A.L.K."/>
            <person name="Bester L.A."/>
            <person name="Essack S.Y."/>
        </authorList>
    </citation>
    <scope>NUCLEOTIDE SEQUENCE [LARGE SCALE GENOMIC DNA]</scope>
    <source>
        <strain evidence="6 7">SA9</strain>
    </source>
</reference>
<evidence type="ECO:0000313" key="10">
    <source>
        <dbReference type="Proteomes" id="UP000505390"/>
    </source>
</evidence>
<dbReference type="EMBL" id="CACTPI010000012">
    <property type="protein sequence ID" value="CAA4155129.1"/>
    <property type="molecule type" value="Genomic_DNA"/>
</dbReference>
<keyword evidence="1" id="KW-1133">Transmembrane helix</keyword>
<gene>
    <name evidence="6" type="ORF">EIG94_03160</name>
    <name evidence="2" type="ORF">SAMEA1029512_02258</name>
    <name evidence="3" type="ORF">SAMEA1029528_02386</name>
    <name evidence="4" type="ORF">SAMEA4008575_02449</name>
    <name evidence="5" type="ORF">SAMEA70146418_02423</name>
</gene>
<proteinExistence type="predicted"/>
<reference evidence="10 11" key="2">
    <citation type="submission" date="2020-06" db="EMBL/GenBank/DDBJ databases">
        <authorList>
            <consortium name="Pathogen Informatics"/>
        </authorList>
    </citation>
    <scope>NUCLEOTIDE SEQUENCE [LARGE SCALE GENOMIC DNA]</scope>
    <source>
        <strain evidence="5 11">MOS105</strain>
        <strain evidence="3 9">S040_N01_C01</strain>
        <strain evidence="2 8">S087_N01_C01</strain>
        <strain evidence="4 10">SG160</strain>
    </source>
</reference>
<dbReference type="EMBL" id="CAIGXB010000011">
    <property type="protein sequence ID" value="CAC5808209.1"/>
    <property type="molecule type" value="Genomic_DNA"/>
</dbReference>
<feature type="transmembrane region" description="Helical" evidence="1">
    <location>
        <begin position="55"/>
        <end position="76"/>
    </location>
</feature>
<evidence type="ECO:0000313" key="8">
    <source>
        <dbReference type="Proteomes" id="UP000442782"/>
    </source>
</evidence>
<dbReference type="RefSeq" id="WP_000622391.1">
    <property type="nucleotide sequence ID" value="NZ_AP025249.1"/>
</dbReference>
<sequence length="85" mass="9569">MISDEIDVGYFAGGYSKVRDFVTVPAKISQQSDFKSLTYPPTKKPSNTSIKKGKIIIVILLFDLHNVIIICIFFLLQNNGIYKTI</sequence>
<evidence type="ECO:0000313" key="9">
    <source>
        <dbReference type="Proteomes" id="UP000443708"/>
    </source>
</evidence>
<evidence type="ECO:0000313" key="5">
    <source>
        <dbReference type="EMBL" id="CAC8231385.1"/>
    </source>
</evidence>
<accession>A0A2I7Y997</accession>
<evidence type="ECO:0000313" key="11">
    <source>
        <dbReference type="Proteomes" id="UP000507112"/>
    </source>
</evidence>
<dbReference type="AlphaFoldDB" id="A0A2I7Y997"/>
<evidence type="ECO:0000313" key="2">
    <source>
        <dbReference type="EMBL" id="CAA4150212.1"/>
    </source>
</evidence>
<dbReference type="Proteomes" id="UP000443708">
    <property type="component" value="Unassembled WGS sequence"/>
</dbReference>
<evidence type="ECO:0000256" key="1">
    <source>
        <dbReference type="SAM" id="Phobius"/>
    </source>
</evidence>
<dbReference type="EMBL" id="CAIIGD010000010">
    <property type="protein sequence ID" value="CAC8231385.1"/>
    <property type="molecule type" value="Genomic_DNA"/>
</dbReference>
<evidence type="ECO:0000313" key="7">
    <source>
        <dbReference type="Proteomes" id="UP000293434"/>
    </source>
</evidence>
<name>A0A2I7Y997_STAAU</name>
<dbReference type="Proteomes" id="UP000507112">
    <property type="component" value="Unassembled WGS sequence"/>
</dbReference>
<evidence type="ECO:0000313" key="4">
    <source>
        <dbReference type="EMBL" id="CAC5808209.1"/>
    </source>
</evidence>
<dbReference type="Proteomes" id="UP000442782">
    <property type="component" value="Unassembled WGS sequence"/>
</dbReference>
<dbReference type="EMBL" id="RQTC01000038">
    <property type="protein sequence ID" value="RZH95095.1"/>
    <property type="molecule type" value="Genomic_DNA"/>
</dbReference>
<evidence type="ECO:0000313" key="6">
    <source>
        <dbReference type="EMBL" id="RZH95095.1"/>
    </source>
</evidence>
<keyword evidence="1" id="KW-0812">Transmembrane</keyword>
<dbReference type="Proteomes" id="UP000293434">
    <property type="component" value="Unassembled WGS sequence"/>
</dbReference>
<dbReference type="Proteomes" id="UP000505390">
    <property type="component" value="Unassembled WGS sequence"/>
</dbReference>